<dbReference type="InterPro" id="IPR016024">
    <property type="entry name" value="ARM-type_fold"/>
</dbReference>
<keyword evidence="7" id="KW-1185">Reference proteome</keyword>
<evidence type="ECO:0000313" key="7">
    <source>
        <dbReference type="Proteomes" id="UP000694388"/>
    </source>
</evidence>
<dbReference type="GeneTree" id="ENSGT00940000155471"/>
<dbReference type="Gene3D" id="1.25.10.10">
    <property type="entry name" value="Leucine-rich Repeat Variant"/>
    <property type="match status" value="1"/>
</dbReference>
<dbReference type="SMART" id="SM00185">
    <property type="entry name" value="ARM"/>
    <property type="match status" value="10"/>
</dbReference>
<feature type="repeat" description="ARM" evidence="5">
    <location>
        <begin position="423"/>
        <end position="465"/>
    </location>
</feature>
<dbReference type="AlphaFoldDB" id="A0A8C4QC00"/>
<accession>A0A8C4QC00</accession>
<dbReference type="FunFam" id="1.25.10.10:FF:000015">
    <property type="entry name" value="Catenin beta-1"/>
    <property type="match status" value="1"/>
</dbReference>
<feature type="repeat" description="ARM" evidence="5">
    <location>
        <begin position="470"/>
        <end position="513"/>
    </location>
</feature>
<dbReference type="CDD" id="cd21719">
    <property type="entry name" value="CTNNAbd_CTNNB1-like"/>
    <property type="match status" value="1"/>
</dbReference>
<keyword evidence="4" id="KW-0677">Repeat</keyword>
<feature type="repeat" description="ARM" evidence="5">
    <location>
        <begin position="575"/>
        <end position="617"/>
    </location>
</feature>
<dbReference type="Proteomes" id="UP000694388">
    <property type="component" value="Unplaced"/>
</dbReference>
<reference evidence="6" key="1">
    <citation type="submission" date="2025-08" db="UniProtKB">
        <authorList>
            <consortium name="Ensembl"/>
        </authorList>
    </citation>
    <scope>IDENTIFICATION</scope>
</reference>
<evidence type="ECO:0000256" key="2">
    <source>
        <dbReference type="ARBA" id="ARBA00005462"/>
    </source>
</evidence>
<dbReference type="PANTHER" id="PTHR45976">
    <property type="entry name" value="ARMADILLO SEGMENT POLARITY PROTEIN"/>
    <property type="match status" value="1"/>
</dbReference>
<dbReference type="GO" id="GO:0007155">
    <property type="term" value="P:cell adhesion"/>
    <property type="evidence" value="ECO:0007669"/>
    <property type="project" value="InterPro"/>
</dbReference>
<dbReference type="InterPro" id="IPR013284">
    <property type="entry name" value="Beta-catenin"/>
</dbReference>
<evidence type="ECO:0000256" key="1">
    <source>
        <dbReference type="ARBA" id="ARBA00004496"/>
    </source>
</evidence>
<evidence type="ECO:0000256" key="4">
    <source>
        <dbReference type="ARBA" id="ARBA00022737"/>
    </source>
</evidence>
<feature type="repeat" description="ARM" evidence="5">
    <location>
        <begin position="269"/>
        <end position="311"/>
    </location>
</feature>
<comment type="similarity">
    <text evidence="2">Belongs to the beta-catenin family.</text>
</comment>
<dbReference type="GO" id="GO:0005911">
    <property type="term" value="C:cell-cell junction"/>
    <property type="evidence" value="ECO:0007669"/>
    <property type="project" value="UniProtKB-ARBA"/>
</dbReference>
<reference evidence="6" key="2">
    <citation type="submission" date="2025-09" db="UniProtKB">
        <authorList>
            <consortium name="Ensembl"/>
        </authorList>
    </citation>
    <scope>IDENTIFICATION</scope>
</reference>
<feature type="repeat" description="ARM" evidence="5">
    <location>
        <begin position="381"/>
        <end position="423"/>
    </location>
</feature>
<proteinExistence type="inferred from homology"/>
<dbReference type="InterPro" id="IPR011989">
    <property type="entry name" value="ARM-like"/>
</dbReference>
<feature type="repeat" description="ARM" evidence="5">
    <location>
        <begin position="185"/>
        <end position="228"/>
    </location>
</feature>
<comment type="subcellular location">
    <subcellularLocation>
        <location evidence="1">Cytoplasm</location>
    </subcellularLocation>
</comment>
<dbReference type="InterPro" id="IPR000225">
    <property type="entry name" value="Armadillo"/>
</dbReference>
<organism evidence="6 7">
    <name type="scientific">Eptatretus burgeri</name>
    <name type="common">Inshore hagfish</name>
    <dbReference type="NCBI Taxonomy" id="7764"/>
    <lineage>
        <taxon>Eukaryota</taxon>
        <taxon>Metazoa</taxon>
        <taxon>Chordata</taxon>
        <taxon>Craniata</taxon>
        <taxon>Vertebrata</taxon>
        <taxon>Cyclostomata</taxon>
        <taxon>Myxini</taxon>
        <taxon>Myxiniformes</taxon>
        <taxon>Myxinidae</taxon>
        <taxon>Eptatretinae</taxon>
        <taxon>Eptatretus</taxon>
    </lineage>
</organism>
<dbReference type="GO" id="GO:0045296">
    <property type="term" value="F:cadherin binding"/>
    <property type="evidence" value="ECO:0007669"/>
    <property type="project" value="InterPro"/>
</dbReference>
<dbReference type="GO" id="GO:0016020">
    <property type="term" value="C:membrane"/>
    <property type="evidence" value="ECO:0007669"/>
    <property type="project" value="UniProtKB-ARBA"/>
</dbReference>
<evidence type="ECO:0000313" key="6">
    <source>
        <dbReference type="Ensembl" id="ENSEBUP00000013225.1"/>
    </source>
</evidence>
<feature type="repeat" description="ARM" evidence="5">
    <location>
        <begin position="227"/>
        <end position="269"/>
    </location>
</feature>
<name>A0A8C4QC00_EPTBU</name>
<protein>
    <submittedName>
        <fullName evidence="6">Catenin beta 1</fullName>
    </submittedName>
</protein>
<sequence>MATQPDFAELDMVMDMDPKVQVSNWQQQSYLDSGIQSGINTTAPSLSGKGNPDDDDGRVAFEWEQSFGQNFNQDPVAADMESHFASTRAQRIRAAMFPETLEEGMQISAAQFEAGQPTNVQRLAEPSQMLKEAVVNLINYQDDAEVATRAIPELTKLLVMGHAAMMVHQLSKKEAARHAMMGSTQMVSALVRAAQTAKDAETTRCAAGALHNISHHRQGLLAIFKSGGIPALVKLLSSPVEAIVFYAITTLHNLLLHQEGSKMAVRLAGGLQKMVALLGKTNVKFLAITTDCLQLLAYGNQESKLIILASGGPAGLLLWTTSRVLKVLSVCPSNKPAIVEAGGMQALGLHLASPSQRLMQNCLWTIRNLSDAATKQENMEGLLQTLVQLLASNDVNVVTCAAGILSNLTCNNYHNKMIVCQVGGIEALVQTVLQAGDREDITEPAICALRHMTSRHPDAELAQNAVRLHYGLPVIVKLLQPPSHWPLIKAVVGLIRNLALLPANHAPLRENGAVPRLVQLLVRAHQDTQRQAVPGGGAPPQVDGIRMEEIVEGCTGALHILARDANNRAVIRSLNTIPLIVQLLYSNVENVQRVAAGVLCELAQEKEAAEIIEAEGATAPLTELLHSQNEGVATYAAAVLFRMSEDKPQDFKKRLSVELSHSLFRDDNNWNEWMPSHWFHCLICHMSCFFFFGPGGYMNEPIGMDPLLDDFVSHQNGDFHDMLSELGPPGPNIDLNGIAGHENGQVNWYDSDL</sequence>
<keyword evidence="3" id="KW-0963">Cytoplasm</keyword>
<dbReference type="GO" id="GO:0005737">
    <property type="term" value="C:cytoplasm"/>
    <property type="evidence" value="ECO:0007669"/>
    <property type="project" value="UniProtKB-SubCell"/>
</dbReference>
<dbReference type="Ensembl" id="ENSEBUT00000013801.1">
    <property type="protein sequence ID" value="ENSEBUP00000013225.1"/>
    <property type="gene ID" value="ENSEBUG00000008344.1"/>
</dbReference>
<dbReference type="SUPFAM" id="SSF48371">
    <property type="entry name" value="ARM repeat"/>
    <property type="match status" value="1"/>
</dbReference>
<evidence type="ECO:0000256" key="5">
    <source>
        <dbReference type="PROSITE-ProRule" id="PRU00259"/>
    </source>
</evidence>
<dbReference type="PRINTS" id="PR01869">
    <property type="entry name" value="BCATNINFAMLY"/>
</dbReference>
<evidence type="ECO:0000256" key="3">
    <source>
        <dbReference type="ARBA" id="ARBA00022490"/>
    </source>
</evidence>
<dbReference type="PROSITE" id="PS50176">
    <property type="entry name" value="ARM_REPEAT"/>
    <property type="match status" value="7"/>
</dbReference>
<dbReference type="Pfam" id="PF00514">
    <property type="entry name" value="Arm"/>
    <property type="match status" value="3"/>
</dbReference>
<dbReference type="OMA" id="YPKLVYT"/>